<evidence type="ECO:0000313" key="1">
    <source>
        <dbReference type="EMBL" id="KAJ4397066.1"/>
    </source>
</evidence>
<dbReference type="AlphaFoldDB" id="A0A9W8Z389"/>
<dbReference type="EMBL" id="JAPEVB010000001">
    <property type="protein sequence ID" value="KAJ4397066.1"/>
    <property type="molecule type" value="Genomic_DNA"/>
</dbReference>
<evidence type="ECO:0000313" key="2">
    <source>
        <dbReference type="Proteomes" id="UP001140453"/>
    </source>
</evidence>
<dbReference type="Proteomes" id="UP001140453">
    <property type="component" value="Unassembled WGS sequence"/>
</dbReference>
<sequence>MGQNTSRPALVPQDEIEKVKILKKHIARIQQALGDDKNQTLQEAEPRMARFIYRGFHNTSGGGDPRLNNEQGVTPHAFLPGKSPMPWTMQEIPTKRFSHLVVNHLSNSQEMATPFSSWSPDLGTALYFATGQYFRHRKIDSQKCYLAVLDTWEMFSEEERPFRVVPMGMIGEPTCGCEYLVYGPVQGPAYSVVRIEDIQQAVGCPLWPYCPTREPIPHRITAEELQEARNMSQLFKGSKAMKWTVFLAENCRQQWSSPRPGRPDYNLREFRGKFSVDWSYGWDNTLKMMLFTSGCEELIDSDDMLPLFNRKTNPAEMARLRLALILTVHTEWFLKGRFKALRDIFTAEEDGTKKPFLYPKEHVHDCRAPGRVLGDACLGT</sequence>
<proteinExistence type="predicted"/>
<organism evidence="1 2">
    <name type="scientific">Gnomoniopsis smithogilvyi</name>
    <dbReference type="NCBI Taxonomy" id="1191159"/>
    <lineage>
        <taxon>Eukaryota</taxon>
        <taxon>Fungi</taxon>
        <taxon>Dikarya</taxon>
        <taxon>Ascomycota</taxon>
        <taxon>Pezizomycotina</taxon>
        <taxon>Sordariomycetes</taxon>
        <taxon>Sordariomycetidae</taxon>
        <taxon>Diaporthales</taxon>
        <taxon>Gnomoniaceae</taxon>
        <taxon>Gnomoniopsis</taxon>
    </lineage>
</organism>
<dbReference type="OrthoDB" id="5295996at2759"/>
<name>A0A9W8Z389_9PEZI</name>
<reference evidence="1" key="1">
    <citation type="submission" date="2022-10" db="EMBL/GenBank/DDBJ databases">
        <title>Tapping the CABI collections for fungal endophytes: first genome assemblies for Collariella, Neodidymelliopsis, Ascochyta clinopodiicola, Didymella pomorum, Didymosphaeria variabile, Neocosmospora piperis and Neocucurbitaria cava.</title>
        <authorList>
            <person name="Hill R."/>
        </authorList>
    </citation>
    <scope>NUCLEOTIDE SEQUENCE</scope>
    <source>
        <strain evidence="1">IMI 355082</strain>
    </source>
</reference>
<keyword evidence="2" id="KW-1185">Reference proteome</keyword>
<accession>A0A9W8Z389</accession>
<gene>
    <name evidence="1" type="ORF">N0V93_001290</name>
</gene>
<protein>
    <submittedName>
        <fullName evidence="1">Uncharacterized protein</fullName>
    </submittedName>
</protein>
<comment type="caution">
    <text evidence="1">The sequence shown here is derived from an EMBL/GenBank/DDBJ whole genome shotgun (WGS) entry which is preliminary data.</text>
</comment>